<name>A0AAE6BCK5_AGRTU</name>
<proteinExistence type="predicted"/>
<dbReference type="AlphaFoldDB" id="A0AAE6BCK5"/>
<dbReference type="EMBL" id="CP039898">
    <property type="protein sequence ID" value="QCL80408.1"/>
    <property type="molecule type" value="Genomic_DNA"/>
</dbReference>
<sequence>MMNTSDGLQALQEVTTITQALTKRFGTTNLRNRDLDKLRITADAHVSVERIRQVAGLVERVHHAELVQKQKLTLGLTQRLGMRM</sequence>
<gene>
    <name evidence="1" type="ORF">CFBP5877_14580</name>
</gene>
<dbReference type="RefSeq" id="WP_080830067.1">
    <property type="nucleotide sequence ID" value="NZ_CP039889.1"/>
</dbReference>
<dbReference type="Proteomes" id="UP000298579">
    <property type="component" value="Chromosome linear"/>
</dbReference>
<protein>
    <submittedName>
        <fullName evidence="1">Uncharacterized protein</fullName>
    </submittedName>
</protein>
<evidence type="ECO:0000313" key="1">
    <source>
        <dbReference type="EMBL" id="QCL80408.1"/>
    </source>
</evidence>
<organism evidence="1 2">
    <name type="scientific">Agrobacterium tumefaciens</name>
    <dbReference type="NCBI Taxonomy" id="358"/>
    <lineage>
        <taxon>Bacteria</taxon>
        <taxon>Pseudomonadati</taxon>
        <taxon>Pseudomonadota</taxon>
        <taxon>Alphaproteobacteria</taxon>
        <taxon>Hyphomicrobiales</taxon>
        <taxon>Rhizobiaceae</taxon>
        <taxon>Rhizobium/Agrobacterium group</taxon>
        <taxon>Agrobacterium</taxon>
        <taxon>Agrobacterium tumefaciens complex</taxon>
    </lineage>
</organism>
<evidence type="ECO:0000313" key="2">
    <source>
        <dbReference type="Proteomes" id="UP000298579"/>
    </source>
</evidence>
<reference evidence="1 2" key="1">
    <citation type="submission" date="2019-04" db="EMBL/GenBank/DDBJ databases">
        <title>Complete genome sequence of Agrobacterium tumefaciens CFBP5877.</title>
        <authorList>
            <person name="Huang Y.-Y."/>
            <person name="Chiang H.-Y."/>
            <person name="Chou L."/>
            <person name="Lai E.-M."/>
            <person name="Kuo C.-H."/>
        </authorList>
    </citation>
    <scope>NUCLEOTIDE SEQUENCE [LARGE SCALE GENOMIC DNA]</scope>
    <source>
        <strain evidence="1 2">CFBP5877</strain>
    </source>
</reference>
<accession>A0AAE6BCK5</accession>